<dbReference type="Proteomes" id="UP000552757">
    <property type="component" value="Unassembled WGS sequence"/>
</dbReference>
<comment type="caution">
    <text evidence="3">The sequence shown here is derived from an EMBL/GenBank/DDBJ whole genome shotgun (WGS) entry which is preliminary data.</text>
</comment>
<accession>A0A7W6GQC9</accession>
<protein>
    <submittedName>
        <fullName evidence="3">ABC-type uncharacterized transport system auxiliary subunit</fullName>
    </submittedName>
</protein>
<feature type="domain" description="ABC-type transport auxiliary lipoprotein component" evidence="2">
    <location>
        <begin position="70"/>
        <end position="184"/>
    </location>
</feature>
<sequence>MRLIVLPLVCALTACAALKPGDAPVTMRLSPRFEPGQPGVPPMAAPSFTVAAVQARGLSGDRRYAYVDASAPGEIRQAATYFWEEPPTDSLARAMVAGLRTRFAAVTGPSLPLAADRRVVTTLDRFEEVSAGGNAQAVVAFDVTQVAQGKAVWAGRYCATRPIGSATGTARAAAFQQAIEQAVATFVHDVASGTVTAAPC</sequence>
<feature type="signal peptide" evidence="1">
    <location>
        <begin position="1"/>
        <end position="16"/>
    </location>
</feature>
<evidence type="ECO:0000259" key="2">
    <source>
        <dbReference type="Pfam" id="PF03886"/>
    </source>
</evidence>
<evidence type="ECO:0000313" key="3">
    <source>
        <dbReference type="EMBL" id="MBB3983388.1"/>
    </source>
</evidence>
<evidence type="ECO:0000313" key="4">
    <source>
        <dbReference type="Proteomes" id="UP000552757"/>
    </source>
</evidence>
<dbReference type="Gene3D" id="3.40.50.10610">
    <property type="entry name" value="ABC-type transport auxiliary lipoprotein component"/>
    <property type="match status" value="1"/>
</dbReference>
<gene>
    <name evidence="3" type="ORF">GGR44_003076</name>
</gene>
<keyword evidence="1" id="KW-0732">Signal</keyword>
<dbReference type="InterPro" id="IPR005586">
    <property type="entry name" value="ABC_trans_aux"/>
</dbReference>
<name>A0A7W6GQC9_9SPHN</name>
<dbReference type="PROSITE" id="PS51257">
    <property type="entry name" value="PROKAR_LIPOPROTEIN"/>
    <property type="match status" value="1"/>
</dbReference>
<dbReference type="RefSeq" id="WP_183956325.1">
    <property type="nucleotide sequence ID" value="NZ_JACIEB010000008.1"/>
</dbReference>
<dbReference type="EMBL" id="JACIEB010000008">
    <property type="protein sequence ID" value="MBB3983388.1"/>
    <property type="molecule type" value="Genomic_DNA"/>
</dbReference>
<dbReference type="AlphaFoldDB" id="A0A7W6GQC9"/>
<organism evidence="3 4">
    <name type="scientific">Sphingobium fontiphilum</name>
    <dbReference type="NCBI Taxonomy" id="944425"/>
    <lineage>
        <taxon>Bacteria</taxon>
        <taxon>Pseudomonadati</taxon>
        <taxon>Pseudomonadota</taxon>
        <taxon>Alphaproteobacteria</taxon>
        <taxon>Sphingomonadales</taxon>
        <taxon>Sphingomonadaceae</taxon>
        <taxon>Sphingobium</taxon>
    </lineage>
</organism>
<feature type="chain" id="PRO_5030785726" evidence="1">
    <location>
        <begin position="17"/>
        <end position="200"/>
    </location>
</feature>
<dbReference type="Pfam" id="PF03886">
    <property type="entry name" value="ABC_trans_aux"/>
    <property type="match status" value="1"/>
</dbReference>
<proteinExistence type="predicted"/>
<reference evidence="3 4" key="1">
    <citation type="submission" date="2020-08" db="EMBL/GenBank/DDBJ databases">
        <title>Genomic Encyclopedia of Type Strains, Phase IV (KMG-IV): sequencing the most valuable type-strain genomes for metagenomic binning, comparative biology and taxonomic classification.</title>
        <authorList>
            <person name="Goeker M."/>
        </authorList>
    </citation>
    <scope>NUCLEOTIDE SEQUENCE [LARGE SCALE GENOMIC DNA]</scope>
    <source>
        <strain evidence="3 4">DSM 29348</strain>
    </source>
</reference>
<dbReference type="SUPFAM" id="SSF159594">
    <property type="entry name" value="XCC0632-like"/>
    <property type="match status" value="1"/>
</dbReference>
<keyword evidence="4" id="KW-1185">Reference proteome</keyword>
<evidence type="ECO:0000256" key="1">
    <source>
        <dbReference type="SAM" id="SignalP"/>
    </source>
</evidence>